<dbReference type="Gene3D" id="3.40.30.10">
    <property type="entry name" value="Glutaredoxin"/>
    <property type="match status" value="1"/>
</dbReference>
<accession>A0A9P4QRM4</accession>
<dbReference type="OrthoDB" id="2309723at2759"/>
<comment type="caution">
    <text evidence="4">The sequence shown here is derived from an EMBL/GenBank/DDBJ whole genome shotgun (WGS) entry which is preliminary data.</text>
</comment>
<protein>
    <submittedName>
        <fullName evidence="4">Glutathione S-transferase</fullName>
    </submittedName>
</protein>
<dbReference type="InterPro" id="IPR040079">
    <property type="entry name" value="Glutathione_S-Trfase"/>
</dbReference>
<dbReference type="SFLD" id="SFLDG01150">
    <property type="entry name" value="Main.1:_Beta-like"/>
    <property type="match status" value="1"/>
</dbReference>
<dbReference type="EMBL" id="ML996241">
    <property type="protein sequence ID" value="KAF2729577.1"/>
    <property type="molecule type" value="Genomic_DNA"/>
</dbReference>
<evidence type="ECO:0000313" key="5">
    <source>
        <dbReference type="Proteomes" id="UP000799444"/>
    </source>
</evidence>
<feature type="domain" description="GST C-terminal" evidence="3">
    <location>
        <begin position="87"/>
        <end position="212"/>
    </location>
</feature>
<dbReference type="Pfam" id="PF00043">
    <property type="entry name" value="GST_C"/>
    <property type="match status" value="1"/>
</dbReference>
<dbReference type="SFLD" id="SFLDG00358">
    <property type="entry name" value="Main_(cytGST)"/>
    <property type="match status" value="1"/>
</dbReference>
<dbReference type="SFLD" id="SFLDS00019">
    <property type="entry name" value="Glutathione_Transferase_(cytos"/>
    <property type="match status" value="1"/>
</dbReference>
<keyword evidence="5" id="KW-1185">Reference proteome</keyword>
<dbReference type="AlphaFoldDB" id="A0A9P4QRM4"/>
<evidence type="ECO:0000313" key="4">
    <source>
        <dbReference type="EMBL" id="KAF2729577.1"/>
    </source>
</evidence>
<dbReference type="PROSITE" id="PS50404">
    <property type="entry name" value="GST_NTER"/>
    <property type="match status" value="1"/>
</dbReference>
<dbReference type="PANTHER" id="PTHR44051">
    <property type="entry name" value="GLUTATHIONE S-TRANSFERASE-RELATED"/>
    <property type="match status" value="1"/>
</dbReference>
<evidence type="ECO:0000256" key="1">
    <source>
        <dbReference type="ARBA" id="ARBA00007409"/>
    </source>
</evidence>
<gene>
    <name evidence="4" type="ORF">EJ04DRAFT_515820</name>
</gene>
<dbReference type="InterPro" id="IPR036249">
    <property type="entry name" value="Thioredoxin-like_sf"/>
</dbReference>
<dbReference type="Pfam" id="PF13417">
    <property type="entry name" value="GST_N_3"/>
    <property type="match status" value="1"/>
</dbReference>
<reference evidence="4" key="1">
    <citation type="journal article" date="2020" name="Stud. Mycol.">
        <title>101 Dothideomycetes genomes: a test case for predicting lifestyles and emergence of pathogens.</title>
        <authorList>
            <person name="Haridas S."/>
            <person name="Albert R."/>
            <person name="Binder M."/>
            <person name="Bloem J."/>
            <person name="Labutti K."/>
            <person name="Salamov A."/>
            <person name="Andreopoulos B."/>
            <person name="Baker S."/>
            <person name="Barry K."/>
            <person name="Bills G."/>
            <person name="Bluhm B."/>
            <person name="Cannon C."/>
            <person name="Castanera R."/>
            <person name="Culley D."/>
            <person name="Daum C."/>
            <person name="Ezra D."/>
            <person name="Gonzalez J."/>
            <person name="Henrissat B."/>
            <person name="Kuo A."/>
            <person name="Liang C."/>
            <person name="Lipzen A."/>
            <person name="Lutzoni F."/>
            <person name="Magnuson J."/>
            <person name="Mondo S."/>
            <person name="Nolan M."/>
            <person name="Ohm R."/>
            <person name="Pangilinan J."/>
            <person name="Park H.-J."/>
            <person name="Ramirez L."/>
            <person name="Alfaro M."/>
            <person name="Sun H."/>
            <person name="Tritt A."/>
            <person name="Yoshinaga Y."/>
            <person name="Zwiers L.-H."/>
            <person name="Turgeon B."/>
            <person name="Goodwin S."/>
            <person name="Spatafora J."/>
            <person name="Crous P."/>
            <person name="Grigoriev I."/>
        </authorList>
    </citation>
    <scope>NUCLEOTIDE SEQUENCE</scope>
    <source>
        <strain evidence="4">CBS 125425</strain>
    </source>
</reference>
<dbReference type="InterPro" id="IPR036282">
    <property type="entry name" value="Glutathione-S-Trfase_C_sf"/>
</dbReference>
<dbReference type="PANTHER" id="PTHR44051:SF8">
    <property type="entry name" value="GLUTATHIONE S-TRANSFERASE GSTA"/>
    <property type="match status" value="1"/>
</dbReference>
<dbReference type="Proteomes" id="UP000799444">
    <property type="component" value="Unassembled WGS sequence"/>
</dbReference>
<dbReference type="InterPro" id="IPR010987">
    <property type="entry name" value="Glutathione-S-Trfase_C-like"/>
</dbReference>
<feature type="domain" description="GST N-terminal" evidence="2">
    <location>
        <begin position="2"/>
        <end position="82"/>
    </location>
</feature>
<organism evidence="4 5">
    <name type="scientific">Polyplosphaeria fusca</name>
    <dbReference type="NCBI Taxonomy" id="682080"/>
    <lineage>
        <taxon>Eukaryota</taxon>
        <taxon>Fungi</taxon>
        <taxon>Dikarya</taxon>
        <taxon>Ascomycota</taxon>
        <taxon>Pezizomycotina</taxon>
        <taxon>Dothideomycetes</taxon>
        <taxon>Pleosporomycetidae</taxon>
        <taxon>Pleosporales</taxon>
        <taxon>Tetraplosphaeriaceae</taxon>
        <taxon>Polyplosphaeria</taxon>
    </lineage>
</organism>
<proteinExistence type="inferred from homology"/>
<dbReference type="InterPro" id="IPR004046">
    <property type="entry name" value="GST_C"/>
</dbReference>
<dbReference type="CDD" id="cd03057">
    <property type="entry name" value="GST_N_Beta"/>
    <property type="match status" value="1"/>
</dbReference>
<evidence type="ECO:0000259" key="2">
    <source>
        <dbReference type="PROSITE" id="PS50404"/>
    </source>
</evidence>
<dbReference type="SUPFAM" id="SSF52833">
    <property type="entry name" value="Thioredoxin-like"/>
    <property type="match status" value="1"/>
</dbReference>
<evidence type="ECO:0000259" key="3">
    <source>
        <dbReference type="PROSITE" id="PS50405"/>
    </source>
</evidence>
<dbReference type="Gene3D" id="1.20.1050.10">
    <property type="match status" value="1"/>
</dbReference>
<dbReference type="PROSITE" id="PS50405">
    <property type="entry name" value="GST_CTER"/>
    <property type="match status" value="1"/>
</dbReference>
<comment type="similarity">
    <text evidence="1">Belongs to the GST superfamily.</text>
</comment>
<dbReference type="SUPFAM" id="SSF47616">
    <property type="entry name" value="GST C-terminal domain-like"/>
    <property type="match status" value="1"/>
</dbReference>
<dbReference type="CDD" id="cd03188">
    <property type="entry name" value="GST_C_Beta"/>
    <property type="match status" value="1"/>
</dbReference>
<dbReference type="InterPro" id="IPR004045">
    <property type="entry name" value="Glutathione_S-Trfase_N"/>
</dbReference>
<name>A0A9P4QRM4_9PLEO</name>
<sequence>MSPTLRLWISPNVCSLGPHILVNESSLPFSLIEIDVIKSGFPSEYAHINPKKRVPILELDDQVITEGTAIMTAIAQLASEKRLLGKTDLEVVRTYEWLNWISGTLHAQAFGGLFRPARFVNDEGLFDIVRERSKQTIHDCYTYINGKLEGKNWLVGDGFTAADAFVLIFYRWGVQVGFGMENDYPNFTRLVGALEERPSVKAALDREGLQPLFHGSGKSSI</sequence>